<evidence type="ECO:0000256" key="1">
    <source>
        <dbReference type="ARBA" id="ARBA00010617"/>
    </source>
</evidence>
<feature type="non-terminal residue" evidence="3">
    <location>
        <position position="1"/>
    </location>
</feature>
<dbReference type="SUPFAM" id="SSF48264">
    <property type="entry name" value="Cytochrome P450"/>
    <property type="match status" value="1"/>
</dbReference>
<dbReference type="GO" id="GO:0016705">
    <property type="term" value="F:oxidoreductase activity, acting on paired donors, with incorporation or reduction of molecular oxygen"/>
    <property type="evidence" value="ECO:0007669"/>
    <property type="project" value="InterPro"/>
</dbReference>
<comment type="caution">
    <text evidence="3">The sequence shown here is derived from an EMBL/GenBank/DDBJ whole genome shotgun (WGS) entry which is preliminary data.</text>
</comment>
<reference evidence="3" key="1">
    <citation type="submission" date="2019-08" db="EMBL/GenBank/DDBJ databases">
        <title>The genome of the North American firefly Photinus pyralis.</title>
        <authorList>
            <consortium name="Photinus pyralis genome working group"/>
            <person name="Fallon T.R."/>
            <person name="Sander Lower S.E."/>
            <person name="Weng J.-K."/>
        </authorList>
    </citation>
    <scope>NUCLEOTIDE SEQUENCE</scope>
    <source>
        <strain evidence="3">TRF0915ILg1</strain>
        <tissue evidence="3">Whole body</tissue>
    </source>
</reference>
<dbReference type="GO" id="GO:0005506">
    <property type="term" value="F:iron ion binding"/>
    <property type="evidence" value="ECO:0007669"/>
    <property type="project" value="InterPro"/>
</dbReference>
<protein>
    <recommendedName>
        <fullName evidence="5">Cytochrome P450</fullName>
    </recommendedName>
</protein>
<dbReference type="EMBL" id="VTPC01073782">
    <property type="protein sequence ID" value="KAF2888785.1"/>
    <property type="molecule type" value="Genomic_DNA"/>
</dbReference>
<dbReference type="OrthoDB" id="6779282at2759"/>
<evidence type="ECO:0000313" key="3">
    <source>
        <dbReference type="EMBL" id="KAF2888785.1"/>
    </source>
</evidence>
<dbReference type="AlphaFoldDB" id="A0A8K0CK76"/>
<keyword evidence="2" id="KW-0503">Monooxygenase</keyword>
<dbReference type="Gene3D" id="1.10.630.10">
    <property type="entry name" value="Cytochrome P450"/>
    <property type="match status" value="1"/>
</dbReference>
<evidence type="ECO:0000256" key="2">
    <source>
        <dbReference type="ARBA" id="ARBA00023033"/>
    </source>
</evidence>
<sequence length="53" mass="6042">MLLNSGEVLEVLDLDKSVEWADLEKFVYLERVLKETMRLFPVSAGIARSVSED</sequence>
<dbReference type="InterPro" id="IPR036396">
    <property type="entry name" value="Cyt_P450_sf"/>
</dbReference>
<comment type="similarity">
    <text evidence="1">Belongs to the cytochrome P450 family.</text>
</comment>
<keyword evidence="4" id="KW-1185">Reference proteome</keyword>
<proteinExistence type="inferred from homology"/>
<evidence type="ECO:0008006" key="5">
    <source>
        <dbReference type="Google" id="ProtNLM"/>
    </source>
</evidence>
<gene>
    <name evidence="3" type="ORF">ILUMI_17388</name>
</gene>
<dbReference type="GO" id="GO:0004497">
    <property type="term" value="F:monooxygenase activity"/>
    <property type="evidence" value="ECO:0007669"/>
    <property type="project" value="UniProtKB-KW"/>
</dbReference>
<dbReference type="Proteomes" id="UP000801492">
    <property type="component" value="Unassembled WGS sequence"/>
</dbReference>
<organism evidence="3 4">
    <name type="scientific">Ignelater luminosus</name>
    <name type="common">Cucubano</name>
    <name type="synonym">Pyrophorus luminosus</name>
    <dbReference type="NCBI Taxonomy" id="2038154"/>
    <lineage>
        <taxon>Eukaryota</taxon>
        <taxon>Metazoa</taxon>
        <taxon>Ecdysozoa</taxon>
        <taxon>Arthropoda</taxon>
        <taxon>Hexapoda</taxon>
        <taxon>Insecta</taxon>
        <taxon>Pterygota</taxon>
        <taxon>Neoptera</taxon>
        <taxon>Endopterygota</taxon>
        <taxon>Coleoptera</taxon>
        <taxon>Polyphaga</taxon>
        <taxon>Elateriformia</taxon>
        <taxon>Elateroidea</taxon>
        <taxon>Elateridae</taxon>
        <taxon>Agrypninae</taxon>
        <taxon>Pyrophorini</taxon>
        <taxon>Ignelater</taxon>
    </lineage>
</organism>
<evidence type="ECO:0000313" key="4">
    <source>
        <dbReference type="Proteomes" id="UP000801492"/>
    </source>
</evidence>
<accession>A0A8K0CK76</accession>
<keyword evidence="2" id="KW-0560">Oxidoreductase</keyword>
<dbReference type="GO" id="GO:0020037">
    <property type="term" value="F:heme binding"/>
    <property type="evidence" value="ECO:0007669"/>
    <property type="project" value="InterPro"/>
</dbReference>
<dbReference type="Pfam" id="PF00067">
    <property type="entry name" value="p450"/>
    <property type="match status" value="1"/>
</dbReference>
<dbReference type="InterPro" id="IPR001128">
    <property type="entry name" value="Cyt_P450"/>
</dbReference>
<name>A0A8K0CK76_IGNLU</name>